<dbReference type="AlphaFoldDB" id="A0A8H7UYQ3"/>
<evidence type="ECO:0000256" key="5">
    <source>
        <dbReference type="RuleBase" id="RU000304"/>
    </source>
</evidence>
<feature type="domain" description="Protein kinase" evidence="7">
    <location>
        <begin position="97"/>
        <end position="384"/>
    </location>
</feature>
<dbReference type="EMBL" id="JAEPRD010000136">
    <property type="protein sequence ID" value="KAG2196988.1"/>
    <property type="molecule type" value="Genomic_DNA"/>
</dbReference>
<organism evidence="8 9">
    <name type="scientific">Mucor saturninus</name>
    <dbReference type="NCBI Taxonomy" id="64648"/>
    <lineage>
        <taxon>Eukaryota</taxon>
        <taxon>Fungi</taxon>
        <taxon>Fungi incertae sedis</taxon>
        <taxon>Mucoromycota</taxon>
        <taxon>Mucoromycotina</taxon>
        <taxon>Mucoromycetes</taxon>
        <taxon>Mucorales</taxon>
        <taxon>Mucorineae</taxon>
        <taxon>Mucoraceae</taxon>
        <taxon>Mucor</taxon>
    </lineage>
</organism>
<keyword evidence="5" id="KW-0808">Transferase</keyword>
<comment type="caution">
    <text evidence="8">The sequence shown here is derived from an EMBL/GenBank/DDBJ whole genome shotgun (WGS) entry which is preliminary data.</text>
</comment>
<dbReference type="InterPro" id="IPR011009">
    <property type="entry name" value="Kinase-like_dom_sf"/>
</dbReference>
<accession>A0A8H7UYQ3</accession>
<dbReference type="PANTHER" id="PTHR48012">
    <property type="entry name" value="STERILE20-LIKE KINASE, ISOFORM B-RELATED"/>
    <property type="match status" value="1"/>
</dbReference>
<dbReference type="InterPro" id="IPR008271">
    <property type="entry name" value="Ser/Thr_kinase_AS"/>
</dbReference>
<gene>
    <name evidence="8" type="ORF">INT47_006935</name>
</gene>
<feature type="binding site" evidence="4">
    <location>
        <position position="126"/>
    </location>
    <ligand>
        <name>ATP</name>
        <dbReference type="ChEBI" id="CHEBI:30616"/>
    </ligand>
</feature>
<dbReference type="InterPro" id="IPR050629">
    <property type="entry name" value="STE20/SPS1-PAK"/>
</dbReference>
<dbReference type="SMART" id="SM00220">
    <property type="entry name" value="S_TKc"/>
    <property type="match status" value="1"/>
</dbReference>
<reference evidence="8" key="1">
    <citation type="submission" date="2020-12" db="EMBL/GenBank/DDBJ databases">
        <title>Metabolic potential, ecology and presence of endohyphal bacteria is reflected in genomic diversity of Mucoromycotina.</title>
        <authorList>
            <person name="Muszewska A."/>
            <person name="Okrasinska A."/>
            <person name="Steczkiewicz K."/>
            <person name="Drgas O."/>
            <person name="Orlowska M."/>
            <person name="Perlinska-Lenart U."/>
            <person name="Aleksandrzak-Piekarczyk T."/>
            <person name="Szatraj K."/>
            <person name="Zielenkiewicz U."/>
            <person name="Pilsyk S."/>
            <person name="Malc E."/>
            <person name="Mieczkowski P."/>
            <person name="Kruszewska J.S."/>
            <person name="Biernat P."/>
            <person name="Pawlowska J."/>
        </authorList>
    </citation>
    <scope>NUCLEOTIDE SEQUENCE</scope>
    <source>
        <strain evidence="8">WA0000017839</strain>
    </source>
</reference>
<dbReference type="Pfam" id="PF00069">
    <property type="entry name" value="Pkinase"/>
    <property type="match status" value="1"/>
</dbReference>
<keyword evidence="2 4" id="KW-0547">Nucleotide-binding</keyword>
<sequence>MDQLTPLNSPVTVSRSGSLNQLFGVGGRRRRSNTLDSQSSIHSIEVPKKPLSRQRSISELVSRVKSSLRSASSSSSGVSPSKKKKQTFGYSSAAEDYDIIRTIGSGATASVYSALYKPTNSVIAIKTVNLEEVGLDDARLEALRKEIQIMTLSRHVNLLEVYQSFVHCSKLYIVTPVMSAGSCQDLLSRCHKLGFEEPIVACIMKQVAQGLEYLHQNELVHRDIKSANMLLDFDTGIVKLADFGVSNHLLTNLNDLPKNTTYLRLDAAIESLKPVTPKKARRSFVGTPCWMAPEILLNQDYDTKVDLWSLGITCIELACGKPPFAEYDPMTIFSMIIDDPVPTLYTNQVRYLPSASIQDFIQKCLEKDPAFRLSVTEALSHPFLKRASSHHLLQRYLARKPELNKRDYLMSKSQARKEEEEDEDDDDSWDELDFIDSTWDFNEEILSLRPPPVHTKYFDRRVNPSSLPITPADEEDIEKRSFLF</sequence>
<keyword evidence="9" id="KW-1185">Reference proteome</keyword>
<evidence type="ECO:0000256" key="6">
    <source>
        <dbReference type="SAM" id="MobiDB-lite"/>
    </source>
</evidence>
<keyword evidence="5" id="KW-0418">Kinase</keyword>
<keyword evidence="5" id="KW-0723">Serine/threonine-protein kinase</keyword>
<evidence type="ECO:0000313" key="8">
    <source>
        <dbReference type="EMBL" id="KAG2196988.1"/>
    </source>
</evidence>
<dbReference type="PANTHER" id="PTHR48012:SF16">
    <property type="entry name" value="NON-SPECIFIC SERINE_THREONINE PROTEIN KINASE"/>
    <property type="match status" value="1"/>
</dbReference>
<dbReference type="SUPFAM" id="SSF56112">
    <property type="entry name" value="Protein kinase-like (PK-like)"/>
    <property type="match status" value="1"/>
</dbReference>
<dbReference type="GO" id="GO:0004674">
    <property type="term" value="F:protein serine/threonine kinase activity"/>
    <property type="evidence" value="ECO:0007669"/>
    <property type="project" value="UniProtKB-KW"/>
</dbReference>
<dbReference type="Gene3D" id="3.30.200.20">
    <property type="entry name" value="Phosphorylase Kinase, domain 1"/>
    <property type="match status" value="1"/>
</dbReference>
<comment type="similarity">
    <text evidence="5">Belongs to the protein kinase superfamily.</text>
</comment>
<dbReference type="InterPro" id="IPR017441">
    <property type="entry name" value="Protein_kinase_ATP_BS"/>
</dbReference>
<evidence type="ECO:0000256" key="4">
    <source>
        <dbReference type="PROSITE-ProRule" id="PRU10141"/>
    </source>
</evidence>
<dbReference type="PROSITE" id="PS00107">
    <property type="entry name" value="PROTEIN_KINASE_ATP"/>
    <property type="match status" value="1"/>
</dbReference>
<evidence type="ECO:0000313" key="9">
    <source>
        <dbReference type="Proteomes" id="UP000603453"/>
    </source>
</evidence>
<dbReference type="InterPro" id="IPR000719">
    <property type="entry name" value="Prot_kinase_dom"/>
</dbReference>
<protein>
    <recommendedName>
        <fullName evidence="1">non-specific serine/threonine protein kinase</fullName>
        <ecNumber evidence="1">2.7.11.1</ecNumber>
    </recommendedName>
</protein>
<evidence type="ECO:0000256" key="2">
    <source>
        <dbReference type="ARBA" id="ARBA00022741"/>
    </source>
</evidence>
<feature type="region of interest" description="Disordered" evidence="6">
    <location>
        <begin position="22"/>
        <end position="50"/>
    </location>
</feature>
<proteinExistence type="inferred from homology"/>
<name>A0A8H7UYQ3_9FUNG</name>
<dbReference type="OrthoDB" id="248923at2759"/>
<dbReference type="GO" id="GO:0005737">
    <property type="term" value="C:cytoplasm"/>
    <property type="evidence" value="ECO:0007669"/>
    <property type="project" value="TreeGrafter"/>
</dbReference>
<dbReference type="PROSITE" id="PS00108">
    <property type="entry name" value="PROTEIN_KINASE_ST"/>
    <property type="match status" value="1"/>
</dbReference>
<dbReference type="Proteomes" id="UP000603453">
    <property type="component" value="Unassembled WGS sequence"/>
</dbReference>
<keyword evidence="3 4" id="KW-0067">ATP-binding</keyword>
<evidence type="ECO:0000256" key="1">
    <source>
        <dbReference type="ARBA" id="ARBA00012513"/>
    </source>
</evidence>
<dbReference type="EC" id="2.7.11.1" evidence="1"/>
<evidence type="ECO:0000259" key="7">
    <source>
        <dbReference type="PROSITE" id="PS50011"/>
    </source>
</evidence>
<dbReference type="Gene3D" id="1.10.510.10">
    <property type="entry name" value="Transferase(Phosphotransferase) domain 1"/>
    <property type="match status" value="1"/>
</dbReference>
<evidence type="ECO:0000256" key="3">
    <source>
        <dbReference type="ARBA" id="ARBA00022840"/>
    </source>
</evidence>
<dbReference type="PROSITE" id="PS50011">
    <property type="entry name" value="PROTEIN_KINASE_DOM"/>
    <property type="match status" value="1"/>
</dbReference>
<dbReference type="GO" id="GO:0005524">
    <property type="term" value="F:ATP binding"/>
    <property type="evidence" value="ECO:0007669"/>
    <property type="project" value="UniProtKB-UniRule"/>
</dbReference>